<evidence type="ECO:0008006" key="4">
    <source>
        <dbReference type="Google" id="ProtNLM"/>
    </source>
</evidence>
<organism evidence="2 3">
    <name type="scientific">Araneus ventricosus</name>
    <name type="common">Orbweaver spider</name>
    <name type="synonym">Epeira ventricosa</name>
    <dbReference type="NCBI Taxonomy" id="182803"/>
    <lineage>
        <taxon>Eukaryota</taxon>
        <taxon>Metazoa</taxon>
        <taxon>Ecdysozoa</taxon>
        <taxon>Arthropoda</taxon>
        <taxon>Chelicerata</taxon>
        <taxon>Arachnida</taxon>
        <taxon>Araneae</taxon>
        <taxon>Araneomorphae</taxon>
        <taxon>Entelegynae</taxon>
        <taxon>Araneoidea</taxon>
        <taxon>Araneidae</taxon>
        <taxon>Araneus</taxon>
    </lineage>
</organism>
<keyword evidence="3" id="KW-1185">Reference proteome</keyword>
<gene>
    <name evidence="2" type="ORF">AVEN_228527_1</name>
</gene>
<evidence type="ECO:0000313" key="3">
    <source>
        <dbReference type="Proteomes" id="UP000499080"/>
    </source>
</evidence>
<proteinExistence type="predicted"/>
<dbReference type="AlphaFoldDB" id="A0A4Y2D937"/>
<accession>A0A4Y2D937</accession>
<feature type="signal peptide" evidence="1">
    <location>
        <begin position="1"/>
        <end position="17"/>
    </location>
</feature>
<comment type="caution">
    <text evidence="2">The sequence shown here is derived from an EMBL/GenBank/DDBJ whole genome shotgun (WGS) entry which is preliminary data.</text>
</comment>
<feature type="chain" id="PRO_5021366425" description="Secreted protein" evidence="1">
    <location>
        <begin position="18"/>
        <end position="139"/>
    </location>
</feature>
<protein>
    <recommendedName>
        <fullName evidence="4">Secreted protein</fullName>
    </recommendedName>
</protein>
<keyword evidence="1" id="KW-0732">Signal</keyword>
<evidence type="ECO:0000256" key="1">
    <source>
        <dbReference type="SAM" id="SignalP"/>
    </source>
</evidence>
<reference evidence="2 3" key="1">
    <citation type="journal article" date="2019" name="Sci. Rep.">
        <title>Orb-weaving spider Araneus ventricosus genome elucidates the spidroin gene catalogue.</title>
        <authorList>
            <person name="Kono N."/>
            <person name="Nakamura H."/>
            <person name="Ohtoshi R."/>
            <person name="Moran D.A.P."/>
            <person name="Shinohara A."/>
            <person name="Yoshida Y."/>
            <person name="Fujiwara M."/>
            <person name="Mori M."/>
            <person name="Tomita M."/>
            <person name="Arakawa K."/>
        </authorList>
    </citation>
    <scope>NUCLEOTIDE SEQUENCE [LARGE SCALE GENOMIC DNA]</scope>
</reference>
<evidence type="ECO:0000313" key="2">
    <source>
        <dbReference type="EMBL" id="GBM12739.1"/>
    </source>
</evidence>
<dbReference type="EMBL" id="BGPR01000318">
    <property type="protein sequence ID" value="GBM12739.1"/>
    <property type="molecule type" value="Genomic_DNA"/>
</dbReference>
<sequence length="139" mass="15491">MLIFYFFLLSSFELSTSSHCKKEKGTPYSKWFQNLVVRPSRTQVNLCQLILLNQLTVLALEVAGRGSGVVMFEEVLFFSEDISEEEEAPSEVVSGSSGCVMLVSSLPLKSKSVKIFGFVACISVHLNQFSAIFRRHACL</sequence>
<dbReference type="Proteomes" id="UP000499080">
    <property type="component" value="Unassembled WGS sequence"/>
</dbReference>
<name>A0A4Y2D937_ARAVE</name>